<dbReference type="AlphaFoldDB" id="A0A6J6X119"/>
<accession>A0A6J6X119</accession>
<dbReference type="EMBL" id="CAFAAI010000046">
    <property type="protein sequence ID" value="CAB4790622.1"/>
    <property type="molecule type" value="Genomic_DNA"/>
</dbReference>
<evidence type="ECO:0000313" key="1">
    <source>
        <dbReference type="EMBL" id="CAB4790622.1"/>
    </source>
</evidence>
<name>A0A6J6X119_9ZZZZ</name>
<gene>
    <name evidence="1" type="ORF">UFOPK2992_00406</name>
</gene>
<sequence length="116" mass="12548">MHRPALALARAGSAAEELGPQLAQRHPLGEMIVQAAIDRDDVITLAKVHTPTRTNAFLAAWRVVDEADLAAHQHAAKPLVAQFDATLDFEHLQQRVAVGCVGAFNVRHDSSTYHPG</sequence>
<reference evidence="1" key="1">
    <citation type="submission" date="2020-05" db="EMBL/GenBank/DDBJ databases">
        <authorList>
            <person name="Chiriac C."/>
            <person name="Salcher M."/>
            <person name="Ghai R."/>
            <person name="Kavagutti S V."/>
        </authorList>
    </citation>
    <scope>NUCLEOTIDE SEQUENCE</scope>
</reference>
<protein>
    <submittedName>
        <fullName evidence="1">Unannotated protein</fullName>
    </submittedName>
</protein>
<organism evidence="1">
    <name type="scientific">freshwater metagenome</name>
    <dbReference type="NCBI Taxonomy" id="449393"/>
    <lineage>
        <taxon>unclassified sequences</taxon>
        <taxon>metagenomes</taxon>
        <taxon>ecological metagenomes</taxon>
    </lineage>
</organism>
<proteinExistence type="predicted"/>